<evidence type="ECO:0000313" key="2">
    <source>
        <dbReference type="Proteomes" id="UP000770785"/>
    </source>
</evidence>
<name>A0ABX0X8U1_9BACT</name>
<dbReference type="EMBL" id="JAATJH010000001">
    <property type="protein sequence ID" value="NJC25408.1"/>
    <property type="molecule type" value="Genomic_DNA"/>
</dbReference>
<evidence type="ECO:0000313" key="1">
    <source>
        <dbReference type="EMBL" id="NJC25408.1"/>
    </source>
</evidence>
<comment type="caution">
    <text evidence="1">The sequence shown here is derived from an EMBL/GenBank/DDBJ whole genome shotgun (WGS) entry which is preliminary data.</text>
</comment>
<sequence>MIRLFGPHVRDNLQRAIPVAIKDAAVSLPINNSVLVVNAFLVDGLQVLFHEL</sequence>
<protein>
    <submittedName>
        <fullName evidence="1">Uncharacterized protein</fullName>
    </submittedName>
</protein>
<accession>A0ABX0X8U1</accession>
<organism evidence="1 2">
    <name type="scientific">Neolewinella antarctica</name>
    <dbReference type="NCBI Taxonomy" id="442734"/>
    <lineage>
        <taxon>Bacteria</taxon>
        <taxon>Pseudomonadati</taxon>
        <taxon>Bacteroidota</taxon>
        <taxon>Saprospiria</taxon>
        <taxon>Saprospirales</taxon>
        <taxon>Lewinellaceae</taxon>
        <taxon>Neolewinella</taxon>
    </lineage>
</organism>
<dbReference type="Proteomes" id="UP000770785">
    <property type="component" value="Unassembled WGS sequence"/>
</dbReference>
<keyword evidence="2" id="KW-1185">Reference proteome</keyword>
<gene>
    <name evidence="1" type="ORF">GGR27_000889</name>
</gene>
<proteinExistence type="predicted"/>
<reference evidence="1 2" key="1">
    <citation type="submission" date="2020-03" db="EMBL/GenBank/DDBJ databases">
        <title>Genomic Encyclopedia of Type Strains, Phase IV (KMG-IV): sequencing the most valuable type-strain genomes for metagenomic binning, comparative biology and taxonomic classification.</title>
        <authorList>
            <person name="Goeker M."/>
        </authorList>
    </citation>
    <scope>NUCLEOTIDE SEQUENCE [LARGE SCALE GENOMIC DNA]</scope>
    <source>
        <strain evidence="1 2">DSM 105096</strain>
    </source>
</reference>